<evidence type="ECO:0000256" key="1">
    <source>
        <dbReference type="SAM" id="MobiDB-lite"/>
    </source>
</evidence>
<evidence type="ECO:0000313" key="4">
    <source>
        <dbReference type="Proteomes" id="UP000245368"/>
    </source>
</evidence>
<dbReference type="Gene3D" id="2.60.60.30">
    <property type="entry name" value="sav2460 like domains"/>
    <property type="match status" value="1"/>
</dbReference>
<dbReference type="AlphaFoldDB" id="A0A2Z3JEM2"/>
<dbReference type="PANTHER" id="PTHR32097">
    <property type="entry name" value="CAMP-BINDING PROTEIN 1-RELATED"/>
    <property type="match status" value="1"/>
</dbReference>
<dbReference type="Gene3D" id="3.40.50.410">
    <property type="entry name" value="von Willebrand factor, type A domain"/>
    <property type="match status" value="1"/>
</dbReference>
<dbReference type="InterPro" id="IPR019303">
    <property type="entry name" value="vWA_TerF_C"/>
</dbReference>
<dbReference type="PROSITE" id="PS50234">
    <property type="entry name" value="VWFA"/>
    <property type="match status" value="1"/>
</dbReference>
<accession>A0A2Z3JEM2</accession>
<evidence type="ECO:0000313" key="3">
    <source>
        <dbReference type="EMBL" id="AWN21921.1"/>
    </source>
</evidence>
<dbReference type="KEGG" id="dez:DKM44_00605"/>
<dbReference type="CDD" id="cd06974">
    <property type="entry name" value="TerD_like"/>
    <property type="match status" value="1"/>
</dbReference>
<dbReference type="OrthoDB" id="5756874at2"/>
<feature type="region of interest" description="Disordered" evidence="1">
    <location>
        <begin position="168"/>
        <end position="194"/>
    </location>
</feature>
<dbReference type="CDD" id="cd00198">
    <property type="entry name" value="vWFA"/>
    <property type="match status" value="1"/>
</dbReference>
<dbReference type="EMBL" id="CP029494">
    <property type="protein sequence ID" value="AWN21921.1"/>
    <property type="molecule type" value="Genomic_DNA"/>
</dbReference>
<keyword evidence="4" id="KW-1185">Reference proteome</keyword>
<protein>
    <submittedName>
        <fullName evidence="3">Stress protein</fullName>
    </submittedName>
</protein>
<organism evidence="3 4">
    <name type="scientific">Deinococcus irradiatisoli</name>
    <dbReference type="NCBI Taxonomy" id="2202254"/>
    <lineage>
        <taxon>Bacteria</taxon>
        <taxon>Thermotogati</taxon>
        <taxon>Deinococcota</taxon>
        <taxon>Deinococci</taxon>
        <taxon>Deinococcales</taxon>
        <taxon>Deinococcaceae</taxon>
        <taxon>Deinococcus</taxon>
    </lineage>
</organism>
<dbReference type="Pfam" id="PF02342">
    <property type="entry name" value="TerD"/>
    <property type="match status" value="1"/>
</dbReference>
<sequence length="433" mass="47160">MTQLQAGEKRKFSDLGLSTPLSVTVEHGLDGLDISAFGLTAERKMAGDDYIAFYNNLRTPQGEITAQLGPQRATFTVDLAKLPAHIERVMFTATHDAVPVASAPQLLVTLGGVSFDARPALKSEKAAMLLELYKHAGEWRVGAVGQGFNGGLGDLIVYFGGEVEAPGAPSAPASTPAAPPPPPSTPPVSLKKQNQVRLDKQIAEKAPQLISLVKQAEVSLKKRGLDEHTARVALVLDISASMSPLYRQGVVQRVAEKTLALASRFDDDGRMDVFLFGLQAHDAGEIGIEGIAGAVDQLIRRHPLEGGTMYARAMKEVRKHYFGAAAPRRTALSQPTPVYVIFITDGETFDQKDSEAQMKEVSLEPIFWKFVGVGKEKFTFLQKLDDLKNRFIDNADFVQVENIDTVPDGQLYELLLQEYDSYLANAKRQGLLS</sequence>
<dbReference type="InterPro" id="IPR036465">
    <property type="entry name" value="vWFA_dom_sf"/>
</dbReference>
<evidence type="ECO:0000259" key="2">
    <source>
        <dbReference type="PROSITE" id="PS50234"/>
    </source>
</evidence>
<dbReference type="InterPro" id="IPR051324">
    <property type="entry name" value="Stress/Tellurium_Resist"/>
</dbReference>
<gene>
    <name evidence="3" type="ORF">DKM44_00605</name>
</gene>
<proteinExistence type="predicted"/>
<dbReference type="RefSeq" id="WP_109824553.1">
    <property type="nucleotide sequence ID" value="NZ_CP029494.1"/>
</dbReference>
<feature type="compositionally biased region" description="Pro residues" evidence="1">
    <location>
        <begin position="177"/>
        <end position="186"/>
    </location>
</feature>
<name>A0A2Z3JEM2_9DEIO</name>
<dbReference type="Proteomes" id="UP000245368">
    <property type="component" value="Chromosome"/>
</dbReference>
<dbReference type="PANTHER" id="PTHR32097:SF3">
    <property type="entry name" value="TELLURITE RESISTANCE PROTEIN"/>
    <property type="match status" value="1"/>
</dbReference>
<dbReference type="InterPro" id="IPR002035">
    <property type="entry name" value="VWF_A"/>
</dbReference>
<dbReference type="SUPFAM" id="SSF53300">
    <property type="entry name" value="vWA-like"/>
    <property type="match status" value="1"/>
</dbReference>
<feature type="domain" description="VWFA" evidence="2">
    <location>
        <begin position="231"/>
        <end position="415"/>
    </location>
</feature>
<reference evidence="3 4" key="1">
    <citation type="submission" date="2018-05" db="EMBL/GenBank/DDBJ databases">
        <title>Complete Genome Sequence of Deinococcus sp. strain 17bor-2.</title>
        <authorList>
            <person name="Srinivasan S."/>
        </authorList>
    </citation>
    <scope>NUCLEOTIDE SEQUENCE [LARGE SCALE GENOMIC DNA]</scope>
    <source>
        <strain evidence="3 4">17bor-2</strain>
    </source>
</reference>
<dbReference type="SMART" id="SM00327">
    <property type="entry name" value="VWA"/>
    <property type="match status" value="1"/>
</dbReference>
<dbReference type="Pfam" id="PF10138">
    <property type="entry name" value="vWA-TerF-like"/>
    <property type="match status" value="1"/>
</dbReference>
<dbReference type="InterPro" id="IPR003325">
    <property type="entry name" value="TerD"/>
</dbReference>